<keyword evidence="2" id="KW-1185">Reference proteome</keyword>
<evidence type="ECO:0000313" key="1">
    <source>
        <dbReference type="EMBL" id="MFC6724842.1"/>
    </source>
</evidence>
<organism evidence="1 2">
    <name type="scientific">Halobium palmae</name>
    <dbReference type="NCBI Taxonomy" id="1776492"/>
    <lineage>
        <taxon>Archaea</taxon>
        <taxon>Methanobacteriati</taxon>
        <taxon>Methanobacteriota</taxon>
        <taxon>Stenosarchaea group</taxon>
        <taxon>Halobacteria</taxon>
        <taxon>Halobacteriales</taxon>
        <taxon>Haloferacaceae</taxon>
        <taxon>Halobium</taxon>
    </lineage>
</organism>
<name>A0ABD5S0S9_9EURY</name>
<reference evidence="1 2" key="1">
    <citation type="journal article" date="2019" name="Int. J. Syst. Evol. Microbiol.">
        <title>The Global Catalogue of Microorganisms (GCM) 10K type strain sequencing project: providing services to taxonomists for standard genome sequencing and annotation.</title>
        <authorList>
            <consortium name="The Broad Institute Genomics Platform"/>
            <consortium name="The Broad Institute Genome Sequencing Center for Infectious Disease"/>
            <person name="Wu L."/>
            <person name="Ma J."/>
        </authorList>
    </citation>
    <scope>NUCLEOTIDE SEQUENCE [LARGE SCALE GENOMIC DNA]</scope>
    <source>
        <strain evidence="1 2">NBRC 111368</strain>
    </source>
</reference>
<sequence>MNDGPHGDRGVPTRREYVKYGGAVVGGGLLAGCAGSPGPEPTSTGTTP</sequence>
<dbReference type="Proteomes" id="UP001596328">
    <property type="component" value="Unassembled WGS sequence"/>
</dbReference>
<accession>A0ABD5S0S9</accession>
<protein>
    <submittedName>
        <fullName evidence="1">Fe3+-hydroxamate ABC transporter substrate-binding protein</fullName>
    </submittedName>
</protein>
<evidence type="ECO:0000313" key="2">
    <source>
        <dbReference type="Proteomes" id="UP001596328"/>
    </source>
</evidence>
<feature type="non-terminal residue" evidence="1">
    <location>
        <position position="48"/>
    </location>
</feature>
<dbReference type="EMBL" id="JBHSWU010000297">
    <property type="protein sequence ID" value="MFC6724842.1"/>
    <property type="molecule type" value="Genomic_DNA"/>
</dbReference>
<comment type="caution">
    <text evidence="1">The sequence shown here is derived from an EMBL/GenBank/DDBJ whole genome shotgun (WGS) entry which is preliminary data.</text>
</comment>
<dbReference type="AlphaFoldDB" id="A0ABD5S0S9"/>
<proteinExistence type="predicted"/>
<gene>
    <name evidence="1" type="ORF">ACFQE1_10760</name>
</gene>